<name>A0A5N6K2X2_MONLA</name>
<protein>
    <submittedName>
        <fullName evidence="1">Uncharacterized protein</fullName>
    </submittedName>
</protein>
<comment type="caution">
    <text evidence="1">The sequence shown here is derived from an EMBL/GenBank/DDBJ whole genome shotgun (WGS) entry which is preliminary data.</text>
</comment>
<accession>A0A5N6K2X2</accession>
<evidence type="ECO:0000313" key="2">
    <source>
        <dbReference type="Proteomes" id="UP000326757"/>
    </source>
</evidence>
<gene>
    <name evidence="1" type="ORF">EYC80_002138</name>
</gene>
<reference evidence="1 2" key="1">
    <citation type="submission" date="2019-06" db="EMBL/GenBank/DDBJ databases">
        <title>Genome Sequence of the Brown Rot Fungal Pathogen Monilinia laxa.</title>
        <authorList>
            <person name="De Miccolis Angelini R.M."/>
            <person name="Landi L."/>
            <person name="Abate D."/>
            <person name="Pollastro S."/>
            <person name="Romanazzi G."/>
            <person name="Faretra F."/>
        </authorList>
    </citation>
    <scope>NUCLEOTIDE SEQUENCE [LARGE SCALE GENOMIC DNA]</scope>
    <source>
        <strain evidence="1 2">Mlax316</strain>
    </source>
</reference>
<evidence type="ECO:0000313" key="1">
    <source>
        <dbReference type="EMBL" id="KAB8296718.1"/>
    </source>
</evidence>
<dbReference type="EMBL" id="VIGI01000008">
    <property type="protein sequence ID" value="KAB8296718.1"/>
    <property type="molecule type" value="Genomic_DNA"/>
</dbReference>
<keyword evidence="2" id="KW-1185">Reference proteome</keyword>
<dbReference type="AlphaFoldDB" id="A0A5N6K2X2"/>
<organism evidence="1 2">
    <name type="scientific">Monilinia laxa</name>
    <name type="common">Brown rot fungus</name>
    <name type="synonym">Sclerotinia laxa</name>
    <dbReference type="NCBI Taxonomy" id="61186"/>
    <lineage>
        <taxon>Eukaryota</taxon>
        <taxon>Fungi</taxon>
        <taxon>Dikarya</taxon>
        <taxon>Ascomycota</taxon>
        <taxon>Pezizomycotina</taxon>
        <taxon>Leotiomycetes</taxon>
        <taxon>Helotiales</taxon>
        <taxon>Sclerotiniaceae</taxon>
        <taxon>Monilinia</taxon>
    </lineage>
</organism>
<dbReference type="Proteomes" id="UP000326757">
    <property type="component" value="Unassembled WGS sequence"/>
</dbReference>
<proteinExistence type="predicted"/>
<sequence>MKKHSHAVNEDRLLPFHHTLNIRTRHQRNIRLDTLSSCGRRHFDRTTIPNASIGLTTPFFLIIKRHIQPRLSVLAFSIDLRRGRRHTLLNILDLRYQIYFTSLNHRYSRLI</sequence>